<keyword evidence="1" id="KW-0560">Oxidoreductase</keyword>
<organism evidence="4 5">
    <name type="scientific">Actinoplanes siamensis</name>
    <dbReference type="NCBI Taxonomy" id="1223317"/>
    <lineage>
        <taxon>Bacteria</taxon>
        <taxon>Bacillati</taxon>
        <taxon>Actinomycetota</taxon>
        <taxon>Actinomycetes</taxon>
        <taxon>Micromonosporales</taxon>
        <taxon>Micromonosporaceae</taxon>
        <taxon>Actinoplanes</taxon>
    </lineage>
</organism>
<dbReference type="InterPro" id="IPR011975">
    <property type="entry name" value="PaaN_2"/>
</dbReference>
<sequence length="556" mass="58410">MTTAADLYASHRELLERAITAAAARDYWSAFPESPSKSVYGEDAAPAGERAFAALLGKPFPVDVPGAAGTVSTERSPYGIELGVSYPKADPLALVAAARAAIPSWRAVGPEGRAGIATEILRRINARIFEMAHAVQHTSGQAFVMAFQAGGAHAQDRALEAIAYALAATTRMPARSAWSKPQRGGDPLSMVKTGTVVGRGVALVIGCTTFPTWNSYPGLFASLVTGNPVIVKPHPGAVLPLAITVQICREVLTEAGLNPDVVTLAAEEPGDGIAATLATHPDVRIVDFTGSSEFGDWLEANARQAVVYTEKAGLNTVVLDSTGDYRGLLRNLAFSLSLYSGQMCTTPQNILIPRAGIETDDGHRTPEQFGADLATALDKLLGDPKRAAGTLGAIVNDAVLARLTEAAGSPGVVHPSAEVTDDQFPGATIRTPVLLRLDAADEKTYTREWFGPVSFLITTDSTEHSLRVFTETVRAHGALTALVHSTSPEVLAAAREAALDAGVHLSENLTGGVFVNQTAAFSDLHGTGANPAATASLTDDYFVSGRFFTLQSRHHV</sequence>
<dbReference type="Proteomes" id="UP000629619">
    <property type="component" value="Unassembled WGS sequence"/>
</dbReference>
<evidence type="ECO:0000256" key="2">
    <source>
        <dbReference type="ARBA" id="ARBA00023027"/>
    </source>
</evidence>
<name>A0A919N3J6_9ACTN</name>
<keyword evidence="2" id="KW-0520">NAD</keyword>
<feature type="domain" description="Aldehyde dehydrogenase" evidence="3">
    <location>
        <begin position="92"/>
        <end position="496"/>
    </location>
</feature>
<dbReference type="EMBL" id="BOMW01000013">
    <property type="protein sequence ID" value="GIF03739.1"/>
    <property type="molecule type" value="Genomic_DNA"/>
</dbReference>
<evidence type="ECO:0000259" key="3">
    <source>
        <dbReference type="Pfam" id="PF00171"/>
    </source>
</evidence>
<dbReference type="InterPro" id="IPR016163">
    <property type="entry name" value="Ald_DH_C"/>
</dbReference>
<dbReference type="GO" id="GO:0009898">
    <property type="term" value="C:cytoplasmic side of plasma membrane"/>
    <property type="evidence" value="ECO:0007669"/>
    <property type="project" value="TreeGrafter"/>
</dbReference>
<dbReference type="GO" id="GO:0010133">
    <property type="term" value="P:L-proline catabolic process to L-glutamate"/>
    <property type="evidence" value="ECO:0007669"/>
    <property type="project" value="TreeGrafter"/>
</dbReference>
<comment type="caution">
    <text evidence="4">The sequence shown here is derived from an EMBL/GenBank/DDBJ whole genome shotgun (WGS) entry which is preliminary data.</text>
</comment>
<gene>
    <name evidence="4" type="ORF">Asi03nite_12770</name>
</gene>
<reference evidence="4" key="1">
    <citation type="submission" date="2021-01" db="EMBL/GenBank/DDBJ databases">
        <title>Whole genome shotgun sequence of Actinoplanes siamensis NBRC 109076.</title>
        <authorList>
            <person name="Komaki H."/>
            <person name="Tamura T."/>
        </authorList>
    </citation>
    <scope>NUCLEOTIDE SEQUENCE</scope>
    <source>
        <strain evidence="4">NBRC 109076</strain>
    </source>
</reference>
<dbReference type="Gene3D" id="3.40.605.10">
    <property type="entry name" value="Aldehyde Dehydrogenase, Chain A, domain 1"/>
    <property type="match status" value="1"/>
</dbReference>
<dbReference type="Pfam" id="PF00171">
    <property type="entry name" value="Aldedh"/>
    <property type="match status" value="1"/>
</dbReference>
<protein>
    <submittedName>
        <fullName evidence="4">Oxidoreductase</fullName>
    </submittedName>
</protein>
<dbReference type="InterPro" id="IPR016161">
    <property type="entry name" value="Ald_DH/histidinol_DH"/>
</dbReference>
<dbReference type="PANTHER" id="PTHR42862:SF1">
    <property type="entry name" value="DELTA-1-PYRROLINE-5-CARBOXYLATE DEHYDROGENASE 2, ISOFORM A-RELATED"/>
    <property type="match status" value="1"/>
</dbReference>
<evidence type="ECO:0000313" key="5">
    <source>
        <dbReference type="Proteomes" id="UP000629619"/>
    </source>
</evidence>
<accession>A0A919N3J6</accession>
<dbReference type="NCBIfam" id="TIGR02288">
    <property type="entry name" value="PaaN_2"/>
    <property type="match status" value="1"/>
</dbReference>
<evidence type="ECO:0000313" key="4">
    <source>
        <dbReference type="EMBL" id="GIF03739.1"/>
    </source>
</evidence>
<dbReference type="Gene3D" id="3.40.309.10">
    <property type="entry name" value="Aldehyde Dehydrogenase, Chain A, domain 2"/>
    <property type="match status" value="1"/>
</dbReference>
<dbReference type="PANTHER" id="PTHR42862">
    <property type="entry name" value="DELTA-1-PYRROLINE-5-CARBOXYLATE DEHYDROGENASE 1, ISOFORM A-RELATED"/>
    <property type="match status" value="1"/>
</dbReference>
<dbReference type="InterPro" id="IPR015590">
    <property type="entry name" value="Aldehyde_DH_dom"/>
</dbReference>
<dbReference type="GO" id="GO:0003842">
    <property type="term" value="F:L-glutamate gamma-semialdehyde dehydrogenase activity"/>
    <property type="evidence" value="ECO:0007669"/>
    <property type="project" value="TreeGrafter"/>
</dbReference>
<dbReference type="InterPro" id="IPR050485">
    <property type="entry name" value="Proline_metab_enzyme"/>
</dbReference>
<dbReference type="RefSeq" id="WP_203677451.1">
    <property type="nucleotide sequence ID" value="NZ_BOMW01000013.1"/>
</dbReference>
<proteinExistence type="predicted"/>
<dbReference type="SUPFAM" id="SSF53720">
    <property type="entry name" value="ALDH-like"/>
    <property type="match status" value="1"/>
</dbReference>
<keyword evidence="5" id="KW-1185">Reference proteome</keyword>
<evidence type="ECO:0000256" key="1">
    <source>
        <dbReference type="ARBA" id="ARBA00023002"/>
    </source>
</evidence>
<dbReference type="AlphaFoldDB" id="A0A919N3J6"/>
<dbReference type="InterPro" id="IPR016162">
    <property type="entry name" value="Ald_DH_N"/>
</dbReference>